<evidence type="ECO:0000256" key="8">
    <source>
        <dbReference type="ARBA" id="ARBA00022519"/>
    </source>
</evidence>
<evidence type="ECO:0000256" key="16">
    <source>
        <dbReference type="ARBA" id="ARBA00023136"/>
    </source>
</evidence>
<evidence type="ECO:0000256" key="10">
    <source>
        <dbReference type="ARBA" id="ARBA00022617"/>
    </source>
</evidence>
<keyword evidence="14 17" id="KW-1133">Transmembrane helix</keyword>
<keyword evidence="9" id="KW-0816">Tricarboxylic acid cycle</keyword>
<dbReference type="Proteomes" id="UP001482231">
    <property type="component" value="Unassembled WGS sequence"/>
</dbReference>
<evidence type="ECO:0000256" key="13">
    <source>
        <dbReference type="ARBA" id="ARBA00022982"/>
    </source>
</evidence>
<dbReference type="PIRSF" id="PIRSF000169">
    <property type="entry name" value="SDH_D"/>
    <property type="match status" value="1"/>
</dbReference>
<keyword evidence="6" id="KW-0813">Transport</keyword>
<evidence type="ECO:0000256" key="2">
    <source>
        <dbReference type="ARBA" id="ARBA00004050"/>
    </source>
</evidence>
<accession>A0ABV0EDV5</accession>
<evidence type="ECO:0000256" key="17">
    <source>
        <dbReference type="SAM" id="Phobius"/>
    </source>
</evidence>
<feature type="transmembrane region" description="Helical" evidence="17">
    <location>
        <begin position="91"/>
        <end position="113"/>
    </location>
</feature>
<gene>
    <name evidence="18" type="primary">sdhD</name>
    <name evidence="18" type="ORF">V6E02_00305</name>
</gene>
<feature type="transmembrane region" description="Helical" evidence="17">
    <location>
        <begin position="21"/>
        <end position="39"/>
    </location>
</feature>
<proteinExistence type="predicted"/>
<dbReference type="Pfam" id="PF01127">
    <property type="entry name" value="Sdh_cyt"/>
    <property type="match status" value="1"/>
</dbReference>
<comment type="subcellular location">
    <subcellularLocation>
        <location evidence="3">Cell inner membrane</location>
        <topology evidence="3">Multi-pass membrane protein</topology>
    </subcellularLocation>
</comment>
<reference evidence="18 19" key="1">
    <citation type="submission" date="2024-02" db="EMBL/GenBank/DDBJ databases">
        <title>New thermophilic sulfur-oxidizing bacteria from a hot springs of the Uzon caldera (Kamchatka, Russia).</title>
        <authorList>
            <person name="Dukat A.M."/>
            <person name="Elcheninov A.G."/>
            <person name="Frolov E.N."/>
        </authorList>
    </citation>
    <scope>NUCLEOTIDE SEQUENCE [LARGE SCALE GENOMIC DNA]</scope>
    <source>
        <strain evidence="18 19">AK1</strain>
    </source>
</reference>
<evidence type="ECO:0000313" key="19">
    <source>
        <dbReference type="Proteomes" id="UP001482231"/>
    </source>
</evidence>
<evidence type="ECO:0000256" key="3">
    <source>
        <dbReference type="ARBA" id="ARBA00004429"/>
    </source>
</evidence>
<dbReference type="PANTHER" id="PTHR38689">
    <property type="entry name" value="SUCCINATE DEHYDROGENASE HYDROPHOBIC MEMBRANE ANCHOR SUBUNIT"/>
    <property type="match status" value="1"/>
</dbReference>
<evidence type="ECO:0000256" key="11">
    <source>
        <dbReference type="ARBA" id="ARBA00022692"/>
    </source>
</evidence>
<dbReference type="PANTHER" id="PTHR38689:SF1">
    <property type="entry name" value="SUCCINATE DEHYDROGENASE HYDROPHOBIC MEMBRANE ANCHOR SUBUNIT"/>
    <property type="match status" value="1"/>
</dbReference>
<dbReference type="Gene3D" id="1.20.1300.10">
    <property type="entry name" value="Fumarate reductase/succinate dehydrogenase, transmembrane subunit"/>
    <property type="match status" value="1"/>
</dbReference>
<evidence type="ECO:0000256" key="1">
    <source>
        <dbReference type="ARBA" id="ARBA00001971"/>
    </source>
</evidence>
<keyword evidence="16 17" id="KW-0472">Membrane</keyword>
<keyword evidence="8" id="KW-0997">Cell inner membrane</keyword>
<dbReference type="RefSeq" id="WP_347306017.1">
    <property type="nucleotide sequence ID" value="NZ_JBAJEX010000001.1"/>
</dbReference>
<feature type="transmembrane region" description="Helical" evidence="17">
    <location>
        <begin position="51"/>
        <end position="70"/>
    </location>
</feature>
<comment type="cofactor">
    <cofactor evidence="1">
        <name>heme</name>
        <dbReference type="ChEBI" id="CHEBI:30413"/>
    </cofactor>
</comment>
<keyword evidence="7" id="KW-1003">Cell membrane</keyword>
<dbReference type="CDD" id="cd03494">
    <property type="entry name" value="SQR_TypeC_SdhD"/>
    <property type="match status" value="1"/>
</dbReference>
<evidence type="ECO:0000313" key="18">
    <source>
        <dbReference type="EMBL" id="MEO1765663.1"/>
    </source>
</evidence>
<evidence type="ECO:0000256" key="4">
    <source>
        <dbReference type="ARBA" id="ARBA00005163"/>
    </source>
</evidence>
<evidence type="ECO:0000256" key="7">
    <source>
        <dbReference type="ARBA" id="ARBA00022475"/>
    </source>
</evidence>
<dbReference type="InterPro" id="IPR034804">
    <property type="entry name" value="SQR/QFR_C/D"/>
</dbReference>
<comment type="pathway">
    <text evidence="4">Carbohydrate metabolism; tricarboxylic acid cycle.</text>
</comment>
<comment type="function">
    <text evidence="2">Membrane-anchoring subunit of succinate dehydrogenase (SDH).</text>
</comment>
<dbReference type="InterPro" id="IPR000701">
    <property type="entry name" value="SuccDH_FuR_B_TM-su"/>
</dbReference>
<evidence type="ECO:0000256" key="15">
    <source>
        <dbReference type="ARBA" id="ARBA00023004"/>
    </source>
</evidence>
<dbReference type="NCBIfam" id="TIGR02968">
    <property type="entry name" value="succ_dehyd_anc"/>
    <property type="match status" value="1"/>
</dbReference>
<dbReference type="InterPro" id="IPR014312">
    <property type="entry name" value="Succ_DH_anchor"/>
</dbReference>
<keyword evidence="11 17" id="KW-0812">Transmembrane</keyword>
<dbReference type="SUPFAM" id="SSF81343">
    <property type="entry name" value="Fumarate reductase respiratory complex transmembrane subunits"/>
    <property type="match status" value="1"/>
</dbReference>
<protein>
    <recommendedName>
        <fullName evidence="5">Succinate dehydrogenase hydrophobic membrane anchor subunit</fullName>
    </recommendedName>
</protein>
<evidence type="ECO:0000256" key="12">
    <source>
        <dbReference type="ARBA" id="ARBA00022723"/>
    </source>
</evidence>
<keyword evidence="12" id="KW-0479">Metal-binding</keyword>
<keyword evidence="15" id="KW-0408">Iron</keyword>
<sequence>MVKRGVTGARYGIVDWLAQRLTAVVMLAYSAFLGVRLWLSPELDFAAWRALFAPVWMRHATLLFMVALCWHAWVGMRDIYMDYLRSTGLRLAAHALTILLLLAYLLWAAGILWGRP</sequence>
<keyword evidence="19" id="KW-1185">Reference proteome</keyword>
<keyword evidence="10" id="KW-0349">Heme</keyword>
<dbReference type="EMBL" id="JBAJEX010000001">
    <property type="protein sequence ID" value="MEO1765663.1"/>
    <property type="molecule type" value="Genomic_DNA"/>
</dbReference>
<evidence type="ECO:0000256" key="14">
    <source>
        <dbReference type="ARBA" id="ARBA00022989"/>
    </source>
</evidence>
<keyword evidence="13" id="KW-0249">Electron transport</keyword>
<evidence type="ECO:0000256" key="9">
    <source>
        <dbReference type="ARBA" id="ARBA00022532"/>
    </source>
</evidence>
<evidence type="ECO:0000256" key="6">
    <source>
        <dbReference type="ARBA" id="ARBA00022448"/>
    </source>
</evidence>
<comment type="caution">
    <text evidence="18">The sequence shown here is derived from an EMBL/GenBank/DDBJ whole genome shotgun (WGS) entry which is preliminary data.</text>
</comment>
<evidence type="ECO:0000256" key="5">
    <source>
        <dbReference type="ARBA" id="ARBA00019425"/>
    </source>
</evidence>
<organism evidence="18 19">
    <name type="scientific">Thiobacter aerophilum</name>
    <dbReference type="NCBI Taxonomy" id="3121275"/>
    <lineage>
        <taxon>Bacteria</taxon>
        <taxon>Pseudomonadati</taxon>
        <taxon>Pseudomonadota</taxon>
        <taxon>Betaproteobacteria</taxon>
        <taxon>Burkholderiales</taxon>
        <taxon>Thiobacteraceae</taxon>
        <taxon>Thiobacter</taxon>
    </lineage>
</organism>
<name>A0ABV0EDV5_9BURK</name>